<dbReference type="Gene3D" id="3.30.70.330">
    <property type="match status" value="1"/>
</dbReference>
<dbReference type="SUPFAM" id="SSF54928">
    <property type="entry name" value="RNA-binding domain, RBD"/>
    <property type="match status" value="1"/>
</dbReference>
<reference evidence="4" key="1">
    <citation type="submission" date="2017-09" db="EMBL/GenBank/DDBJ databases">
        <title>Depth-based differentiation of microbial function through sediment-hosted aquifers and enrichment of novel symbionts in the deep terrestrial subsurface.</title>
        <authorList>
            <person name="Probst A.J."/>
            <person name="Ladd B."/>
            <person name="Jarett J.K."/>
            <person name="Geller-Mcgrath D.E."/>
            <person name="Sieber C.M.K."/>
            <person name="Emerson J.B."/>
            <person name="Anantharaman K."/>
            <person name="Thomas B.C."/>
            <person name="Malmstrom R."/>
            <person name="Stieglmeier M."/>
            <person name="Klingl A."/>
            <person name="Woyke T."/>
            <person name="Ryan C.M."/>
            <person name="Banfield J.F."/>
        </authorList>
    </citation>
    <scope>NUCLEOTIDE SEQUENCE [LARGE SCALE GENOMIC DNA]</scope>
</reference>
<dbReference type="InterPro" id="IPR050502">
    <property type="entry name" value="Euk_RNA-bind_prot"/>
</dbReference>
<dbReference type="PROSITE" id="PS50102">
    <property type="entry name" value="RRM"/>
    <property type="match status" value="1"/>
</dbReference>
<protein>
    <submittedName>
        <fullName evidence="3">RNA-binding protein</fullName>
    </submittedName>
</protein>
<proteinExistence type="predicted"/>
<evidence type="ECO:0000313" key="4">
    <source>
        <dbReference type="Proteomes" id="UP000230184"/>
    </source>
</evidence>
<accession>A0A2M6YSU3</accession>
<name>A0A2M6YSU3_9BACT</name>
<evidence type="ECO:0000259" key="2">
    <source>
        <dbReference type="PROSITE" id="PS50102"/>
    </source>
</evidence>
<sequence>MNKKLFVGNLDFDVKDIELEELFKTVGKVLTAEIVRFFDKKSKGFGFVEMVTEEEAKMAIEKLNGSDFRGRKIIVSYARSSQSPPTP</sequence>
<dbReference type="Proteomes" id="UP000230184">
    <property type="component" value="Unassembled WGS sequence"/>
</dbReference>
<dbReference type="InterPro" id="IPR035979">
    <property type="entry name" value="RBD_domain_sf"/>
</dbReference>
<dbReference type="InterPro" id="IPR000504">
    <property type="entry name" value="RRM_dom"/>
</dbReference>
<feature type="domain" description="RRM" evidence="2">
    <location>
        <begin position="3"/>
        <end position="80"/>
    </location>
</feature>
<dbReference type="GO" id="GO:0003729">
    <property type="term" value="F:mRNA binding"/>
    <property type="evidence" value="ECO:0007669"/>
    <property type="project" value="TreeGrafter"/>
</dbReference>
<keyword evidence="1" id="KW-0694">RNA-binding</keyword>
<dbReference type="PANTHER" id="PTHR48025">
    <property type="entry name" value="OS02G0815200 PROTEIN"/>
    <property type="match status" value="1"/>
</dbReference>
<dbReference type="EMBL" id="PEWY01000153">
    <property type="protein sequence ID" value="PIU36543.1"/>
    <property type="molecule type" value="Genomic_DNA"/>
</dbReference>
<dbReference type="PANTHER" id="PTHR48025:SF1">
    <property type="entry name" value="RRM DOMAIN-CONTAINING PROTEIN"/>
    <property type="match status" value="1"/>
</dbReference>
<evidence type="ECO:0000313" key="3">
    <source>
        <dbReference type="EMBL" id="PIU36543.1"/>
    </source>
</evidence>
<dbReference type="AlphaFoldDB" id="A0A2M6YSU3"/>
<dbReference type="Pfam" id="PF00076">
    <property type="entry name" value="RRM_1"/>
    <property type="match status" value="1"/>
</dbReference>
<organism evidence="3 4">
    <name type="scientific">Candidatus Roizmanbacteria bacterium CG07_land_8_20_14_0_80_34_15</name>
    <dbReference type="NCBI Taxonomy" id="1974849"/>
    <lineage>
        <taxon>Bacteria</taxon>
        <taxon>Candidatus Roizmaniibacteriota</taxon>
    </lineage>
</organism>
<evidence type="ECO:0000256" key="1">
    <source>
        <dbReference type="ARBA" id="ARBA00022884"/>
    </source>
</evidence>
<dbReference type="SMART" id="SM00360">
    <property type="entry name" value="RRM"/>
    <property type="match status" value="1"/>
</dbReference>
<dbReference type="InterPro" id="IPR012677">
    <property type="entry name" value="Nucleotide-bd_a/b_plait_sf"/>
</dbReference>
<gene>
    <name evidence="3" type="ORF">COT02_05465</name>
</gene>
<comment type="caution">
    <text evidence="3">The sequence shown here is derived from an EMBL/GenBank/DDBJ whole genome shotgun (WGS) entry which is preliminary data.</text>
</comment>